<keyword evidence="4" id="KW-1185">Reference proteome</keyword>
<protein>
    <submittedName>
        <fullName evidence="3">Acetyl esterase</fullName>
    </submittedName>
</protein>
<dbReference type="Pfam" id="PF07859">
    <property type="entry name" value="Abhydrolase_3"/>
    <property type="match status" value="1"/>
</dbReference>
<keyword evidence="1" id="KW-0378">Hydrolase</keyword>
<sequence length="325" mass="33692">MTDGRIPLDADLAAIVAGLPPPDGTSIFDIPPNVARTIFDAGVVPPDAAAWADSIEEIRDLYAEAEGLTVPIRVYRPKADGPLPLLLFFHGGGFMLGGLDQMDDIARRLCRDVGAVVVSVDYRKAPEHKYPAAADDALAAVRWALRNATSLGSSPERVALVGESSGGNLALTAALQLDASAGRLAALMLIVPGVDLGPVEPDPACPLLAANDMAAISRNYLGADFGRTDRFPPSPLYAEDLSGLPPTVLAIAGHDILAPSNEAFARRLSEAGVTLTVRRFGDMFHPFFGFAGASAGAARAFDTLTGDLAGLLAAEVATPSQGSGI</sequence>
<dbReference type="STRING" id="428990.SAMN06295987_107137"/>
<dbReference type="InterPro" id="IPR050300">
    <property type="entry name" value="GDXG_lipolytic_enzyme"/>
</dbReference>
<dbReference type="SUPFAM" id="SSF53474">
    <property type="entry name" value="alpha/beta-Hydrolases"/>
    <property type="match status" value="1"/>
</dbReference>
<dbReference type="PANTHER" id="PTHR48081:SF8">
    <property type="entry name" value="ALPHA_BETA HYDROLASE FOLD-3 DOMAIN-CONTAINING PROTEIN-RELATED"/>
    <property type="match status" value="1"/>
</dbReference>
<name>A0A1U6IJJ0_9SPHN</name>
<dbReference type="RefSeq" id="WP_176168107.1">
    <property type="nucleotide sequence ID" value="NZ_FVZE01000007.1"/>
</dbReference>
<dbReference type="PANTHER" id="PTHR48081">
    <property type="entry name" value="AB HYDROLASE SUPERFAMILY PROTEIN C4A8.06C"/>
    <property type="match status" value="1"/>
</dbReference>
<dbReference type="InterPro" id="IPR029058">
    <property type="entry name" value="AB_hydrolase_fold"/>
</dbReference>
<dbReference type="Gene3D" id="3.40.50.1820">
    <property type="entry name" value="alpha/beta hydrolase"/>
    <property type="match status" value="1"/>
</dbReference>
<accession>A0A1U6IJJ0</accession>
<dbReference type="InterPro" id="IPR013094">
    <property type="entry name" value="AB_hydrolase_3"/>
</dbReference>
<evidence type="ECO:0000256" key="1">
    <source>
        <dbReference type="ARBA" id="ARBA00022801"/>
    </source>
</evidence>
<organism evidence="3 4">
    <name type="scientific">Novosphingobium mathurense</name>
    <dbReference type="NCBI Taxonomy" id="428990"/>
    <lineage>
        <taxon>Bacteria</taxon>
        <taxon>Pseudomonadati</taxon>
        <taxon>Pseudomonadota</taxon>
        <taxon>Alphaproteobacteria</taxon>
        <taxon>Sphingomonadales</taxon>
        <taxon>Sphingomonadaceae</taxon>
        <taxon>Novosphingobium</taxon>
    </lineage>
</organism>
<feature type="domain" description="Alpha/beta hydrolase fold-3" evidence="2">
    <location>
        <begin position="86"/>
        <end position="288"/>
    </location>
</feature>
<evidence type="ECO:0000313" key="3">
    <source>
        <dbReference type="EMBL" id="SLK08160.1"/>
    </source>
</evidence>
<dbReference type="GO" id="GO:0016787">
    <property type="term" value="F:hydrolase activity"/>
    <property type="evidence" value="ECO:0007669"/>
    <property type="project" value="UniProtKB-KW"/>
</dbReference>
<evidence type="ECO:0000259" key="2">
    <source>
        <dbReference type="Pfam" id="PF07859"/>
    </source>
</evidence>
<dbReference type="Proteomes" id="UP000190989">
    <property type="component" value="Unassembled WGS sequence"/>
</dbReference>
<dbReference type="EMBL" id="FVZE01000007">
    <property type="protein sequence ID" value="SLK08160.1"/>
    <property type="molecule type" value="Genomic_DNA"/>
</dbReference>
<gene>
    <name evidence="3" type="ORF">SAMN06295987_107137</name>
</gene>
<evidence type="ECO:0000313" key="4">
    <source>
        <dbReference type="Proteomes" id="UP000190989"/>
    </source>
</evidence>
<reference evidence="4" key="1">
    <citation type="submission" date="2017-02" db="EMBL/GenBank/DDBJ databases">
        <authorList>
            <person name="Varghese N."/>
            <person name="Submissions S."/>
        </authorList>
    </citation>
    <scope>NUCLEOTIDE SEQUENCE [LARGE SCALE GENOMIC DNA]</scope>
    <source>
        <strain evidence="4">SM117</strain>
    </source>
</reference>
<dbReference type="AlphaFoldDB" id="A0A1U6IJJ0"/>
<proteinExistence type="predicted"/>